<evidence type="ECO:0000313" key="2">
    <source>
        <dbReference type="Proteomes" id="UP000033035"/>
    </source>
</evidence>
<accession>A0A0F5IW47</accession>
<reference evidence="1 2" key="1">
    <citation type="submission" date="2013-04" db="EMBL/GenBank/DDBJ databases">
        <title>The Genome Sequence of Parabacteroides gordonii DSM 23371.</title>
        <authorList>
            <consortium name="The Broad Institute Genomics Platform"/>
            <person name="Earl A."/>
            <person name="Ward D."/>
            <person name="Feldgarden M."/>
            <person name="Gevers D."/>
            <person name="Martens E."/>
            <person name="Sakamoto M."/>
            <person name="Benno Y."/>
            <person name="Suzuki N."/>
            <person name="Matsunaga N."/>
            <person name="Koshihara K."/>
            <person name="Seki M."/>
            <person name="Komiya H."/>
            <person name="Walker B."/>
            <person name="Young S."/>
            <person name="Zeng Q."/>
            <person name="Gargeya S."/>
            <person name="Fitzgerald M."/>
            <person name="Haas B."/>
            <person name="Abouelleil A."/>
            <person name="Allen A.W."/>
            <person name="Alvarado L."/>
            <person name="Arachchi H.M."/>
            <person name="Berlin A.M."/>
            <person name="Chapman S.B."/>
            <person name="Gainer-Dewar J."/>
            <person name="Goldberg J."/>
            <person name="Griggs A."/>
            <person name="Gujja S."/>
            <person name="Hansen M."/>
            <person name="Howarth C."/>
            <person name="Imamovic A."/>
            <person name="Ireland A."/>
            <person name="Larimer J."/>
            <person name="McCowan C."/>
            <person name="Murphy C."/>
            <person name="Pearson M."/>
            <person name="Poon T.W."/>
            <person name="Priest M."/>
            <person name="Roberts A."/>
            <person name="Saif S."/>
            <person name="Shea T."/>
            <person name="Sisk P."/>
            <person name="Sykes S."/>
            <person name="Wortman J."/>
            <person name="Nusbaum C."/>
            <person name="Birren B."/>
        </authorList>
    </citation>
    <scope>NUCLEOTIDE SEQUENCE [LARGE SCALE GENOMIC DNA]</scope>
    <source>
        <strain evidence="1 2">MS-1</strain>
    </source>
</reference>
<dbReference type="PATRIC" id="fig|1203610.3.peg.4632"/>
<dbReference type="InterPro" id="IPR036317">
    <property type="entry name" value="Cullin_homology_sf"/>
</dbReference>
<dbReference type="STRING" id="1203610.HMPREF1536_04544"/>
<sequence>MRNKNEIVVHAGMILQLMHNTHGLTYTELKEKSQFSDKELSMAIGWLACENKILFSSDDEKLCLNGYFYF</sequence>
<organism evidence="1 2">
    <name type="scientific">Parabacteroides gordonii MS-1 = DSM 23371</name>
    <dbReference type="NCBI Taxonomy" id="1203610"/>
    <lineage>
        <taxon>Bacteria</taxon>
        <taxon>Pseudomonadati</taxon>
        <taxon>Bacteroidota</taxon>
        <taxon>Bacteroidia</taxon>
        <taxon>Bacteroidales</taxon>
        <taxon>Tannerellaceae</taxon>
        <taxon>Parabacteroides</taxon>
    </lineage>
</organism>
<dbReference type="HOGENOM" id="CLU_175324_0_1_10"/>
<dbReference type="Proteomes" id="UP000033035">
    <property type="component" value="Unassembled WGS sequence"/>
</dbReference>
<name>A0A0F5IW47_9BACT</name>
<evidence type="ECO:0000313" key="1">
    <source>
        <dbReference type="EMBL" id="KKB49480.1"/>
    </source>
</evidence>
<comment type="caution">
    <text evidence="1">The sequence shown here is derived from an EMBL/GenBank/DDBJ whole genome shotgun (WGS) entry which is preliminary data.</text>
</comment>
<protein>
    <recommendedName>
        <fullName evidence="3">Winged helix-turn-helix domain-containing protein</fullName>
    </recommendedName>
</protein>
<dbReference type="RefSeq" id="WP_028728128.1">
    <property type="nucleotide sequence ID" value="NZ_AUAE01000027.1"/>
</dbReference>
<dbReference type="InterPro" id="IPR019707">
    <property type="entry name" value="DUF2582"/>
</dbReference>
<dbReference type="Gene3D" id="1.10.10.10">
    <property type="entry name" value="Winged helix-like DNA-binding domain superfamily/Winged helix DNA-binding domain"/>
    <property type="match status" value="1"/>
</dbReference>
<dbReference type="AlphaFoldDB" id="A0A0F5IW47"/>
<proteinExistence type="predicted"/>
<dbReference type="InterPro" id="IPR036388">
    <property type="entry name" value="WH-like_DNA-bd_sf"/>
</dbReference>
<keyword evidence="2" id="KW-1185">Reference proteome</keyword>
<dbReference type="EMBL" id="AQHW01000025">
    <property type="protein sequence ID" value="KKB49480.1"/>
    <property type="molecule type" value="Genomic_DNA"/>
</dbReference>
<dbReference type="Pfam" id="PF10771">
    <property type="entry name" value="DUF2582"/>
    <property type="match status" value="1"/>
</dbReference>
<dbReference type="SUPFAM" id="SSF75632">
    <property type="entry name" value="Cullin homology domain"/>
    <property type="match status" value="1"/>
</dbReference>
<gene>
    <name evidence="1" type="ORF">HMPREF1536_04544</name>
</gene>
<evidence type="ECO:0008006" key="3">
    <source>
        <dbReference type="Google" id="ProtNLM"/>
    </source>
</evidence>